<organism evidence="1 2">
    <name type="scientific">Parasitella parasitica</name>
    <dbReference type="NCBI Taxonomy" id="35722"/>
    <lineage>
        <taxon>Eukaryota</taxon>
        <taxon>Fungi</taxon>
        <taxon>Fungi incertae sedis</taxon>
        <taxon>Mucoromycota</taxon>
        <taxon>Mucoromycotina</taxon>
        <taxon>Mucoromycetes</taxon>
        <taxon>Mucorales</taxon>
        <taxon>Mucorineae</taxon>
        <taxon>Mucoraceae</taxon>
        <taxon>Parasitella</taxon>
    </lineage>
</organism>
<keyword evidence="2" id="KW-1185">Reference proteome</keyword>
<proteinExistence type="predicted"/>
<dbReference type="EMBL" id="LN725407">
    <property type="protein sequence ID" value="CEP10834.1"/>
    <property type="molecule type" value="Genomic_DNA"/>
</dbReference>
<dbReference type="AlphaFoldDB" id="A0A0B7N744"/>
<protein>
    <submittedName>
        <fullName evidence="1">Uncharacterized protein</fullName>
    </submittedName>
</protein>
<dbReference type="Proteomes" id="UP000054107">
    <property type="component" value="Unassembled WGS sequence"/>
</dbReference>
<evidence type="ECO:0000313" key="2">
    <source>
        <dbReference type="Proteomes" id="UP000054107"/>
    </source>
</evidence>
<gene>
    <name evidence="1" type="primary">PARPA_04622.1 scaffold 14707</name>
</gene>
<evidence type="ECO:0000313" key="1">
    <source>
        <dbReference type="EMBL" id="CEP10834.1"/>
    </source>
</evidence>
<dbReference type="OrthoDB" id="2278309at2759"/>
<name>A0A0B7N744_9FUNG</name>
<reference evidence="1 2" key="1">
    <citation type="submission" date="2014-09" db="EMBL/GenBank/DDBJ databases">
        <authorList>
            <person name="Ellenberger Sabrina"/>
        </authorList>
    </citation>
    <scope>NUCLEOTIDE SEQUENCE [LARGE SCALE GENOMIC DNA]</scope>
    <source>
        <strain evidence="1 2">CBS 412.66</strain>
    </source>
</reference>
<sequence>MMDRARILQTKFLIRPLHLLQIDSQPTLDDLDRPTFNKLKLQLLEDSYEALCAGPSWKLISTCRPEIIVDPILLLPMTNIERSQVLRWRLGSTAWWYTPSLHMPSSGKVHL</sequence>
<accession>A0A0B7N744</accession>